<dbReference type="InterPro" id="IPR036890">
    <property type="entry name" value="HATPase_C_sf"/>
</dbReference>
<dbReference type="Gene3D" id="3.30.565.10">
    <property type="entry name" value="Histidine kinase-like ATPase, C-terminal domain"/>
    <property type="match status" value="1"/>
</dbReference>
<keyword evidence="1 5" id="KW-0597">Phosphoprotein</keyword>
<evidence type="ECO:0000313" key="10">
    <source>
        <dbReference type="EMBL" id="KAA2564290.1"/>
    </source>
</evidence>
<dbReference type="EMBL" id="VVUY01000001">
    <property type="protein sequence ID" value="KAA2564290.1"/>
    <property type="molecule type" value="Genomic_DNA"/>
</dbReference>
<dbReference type="Pfam" id="PF07495">
    <property type="entry name" value="Y_Y_Y"/>
    <property type="match status" value="1"/>
</dbReference>
<dbReference type="GO" id="GO:0003700">
    <property type="term" value="F:DNA-binding transcription factor activity"/>
    <property type="evidence" value="ECO:0007669"/>
    <property type="project" value="InterPro"/>
</dbReference>
<dbReference type="InterPro" id="IPR011123">
    <property type="entry name" value="Y_Y_Y"/>
</dbReference>
<keyword evidence="2" id="KW-0805">Transcription regulation</keyword>
<feature type="domain" description="Histidine kinase" evidence="8">
    <location>
        <begin position="844"/>
        <end position="1063"/>
    </location>
</feature>
<protein>
    <submittedName>
        <fullName evidence="10">Helix-turn-helix domain-containing protein</fullName>
    </submittedName>
</protein>
<dbReference type="InterPro" id="IPR018062">
    <property type="entry name" value="HTH_AraC-typ_CS"/>
</dbReference>
<reference evidence="10 11" key="1">
    <citation type="journal article" date="2019" name="Nat. Med.">
        <title>A library of human gut bacterial isolates paired with longitudinal multiomics data enables mechanistic microbiome research.</title>
        <authorList>
            <person name="Poyet M."/>
            <person name="Groussin M."/>
            <person name="Gibbons S.M."/>
            <person name="Avila-Pacheco J."/>
            <person name="Jiang X."/>
            <person name="Kearney S.M."/>
            <person name="Perrotta A.R."/>
            <person name="Berdy B."/>
            <person name="Zhao S."/>
            <person name="Lieberman T.D."/>
            <person name="Swanson P.K."/>
            <person name="Smith M."/>
            <person name="Roesemann S."/>
            <person name="Alexander J.E."/>
            <person name="Rich S.A."/>
            <person name="Livny J."/>
            <person name="Vlamakis H."/>
            <person name="Clish C."/>
            <person name="Bullock K."/>
            <person name="Deik A."/>
            <person name="Scott J."/>
            <person name="Pierce K.A."/>
            <person name="Xavier R.J."/>
            <person name="Alm E.J."/>
        </authorList>
    </citation>
    <scope>NUCLEOTIDE SEQUENCE [LARGE SCALE GENOMIC DNA]</scope>
    <source>
        <strain evidence="10 11">BIOML-A204</strain>
    </source>
</reference>
<dbReference type="InterPro" id="IPR018060">
    <property type="entry name" value="HTH_AraC"/>
</dbReference>
<name>A0A9P3ZM11_9BACT</name>
<evidence type="ECO:0000313" key="11">
    <source>
        <dbReference type="Proteomes" id="UP000323119"/>
    </source>
</evidence>
<dbReference type="SMART" id="SM00342">
    <property type="entry name" value="HTH_ARAC"/>
    <property type="match status" value="1"/>
</dbReference>
<dbReference type="SUPFAM" id="SSF52172">
    <property type="entry name" value="CheY-like"/>
    <property type="match status" value="1"/>
</dbReference>
<feature type="domain" description="Response regulatory" evidence="9">
    <location>
        <begin position="1101"/>
        <end position="1216"/>
    </location>
</feature>
<dbReference type="InterPro" id="IPR011006">
    <property type="entry name" value="CheY-like_superfamily"/>
</dbReference>
<dbReference type="SUPFAM" id="SSF63829">
    <property type="entry name" value="Calcium-dependent phosphotriesterase"/>
    <property type="match status" value="3"/>
</dbReference>
<sequence>MRLLCPDLLPICFLFPIFTWKRSMFLSNRLMHLRYLLLVAVCVAVPALSQNICRISHREGFSNCSILSLAQDADGYVWAGSCDGLNLWDGHYARNFRLSGNLVQEIVATDDGYLWVRTNYGVDRVDARARTAELHADFPRVYQYTARSRDEAFFLYKGRLYGYVASESRFEPLCGVDADDVLRICLDPDGVLWFVRRDGMDCAPVVYDAEGRAVLGAWKHIPVRNGISFVRYDGDRTVYFVDGAGRLCRFDTERQLTSAICGLAQELERRGELAAVIRDGDDYVLAFEMGGVLRLHASGSESGGYTLREIDVACGVFSLLKDWNQDIVWIGTDGSGLLRQSAGDIAVRSITYDMLPYKLTKPIKALFVDERGNLWVGTKNDGILCIRDFHAQRAFGRENTRNFIAENTALRKNSVYAFAASRRGVLWIGGDGGVCYYSYGDGRIHALAGCEQLANVHGLHEDAAGVLWAATIGSGVYRIELAGHAGAPVARLAESVDLGSRERSRNFFFSFCEESDSTLWFCNHGIGAVRYHKYARRGEVIPLDGRRGLAANDVTVAVRCSDGTLWFGTGCGMGCYRPGEGAVAVEFAHDQLQAGVIHGLLADSLDNVWAATNAGIVRYNPAAHRSVAYGASYGLEVVEFSDGAYFYDRRAGKLLFGGINGLVVVSGGESLHRGYMPPVRFRDVTIDGTDHSISKLMRKGKLVLTHRQGAFGLSIVALDYINGGNYSYLYNLEGFDSQWNDNRHNNRLLFANLPPGNYSLNVRYRNNMTGELSPVGRLAIRVLPPPYASAWAWVVYGTAACVFVAFTGRYLERRRRERMHRRQALYDQHSKELLYESRIRSFASLTNELSVPLTLINGSCQQILECGASDGFVLRQVGFIHRNALKLKDLTCLLNELRAAGAADRPDDVELLDVTRMCNGLVQTFAEYAETHKVGYRTEVGEGMLFPSARGTLSMVLNIVLSNAFRRSETGGEVFFGVSVVQDRLRVVVSNRGEGVDLGQIEFLSDRYRLLDYLESRGKGGLSQKGDMELAICHNLAAKLGGEFRIASEGDVTTVTLSFPELEIARVTQPVLQVDMASDRQFGMPGAPAVSAVTSRDALPTMLVVCEDPDMASFLAQLFAGAYDLKVMGELGQAAEQLGTLRPQVVICSAVTLDPAMTGVIRHIRRSRHMAQVPVILLTSASRSGMKIEGLESEVDICLAFPFDIAHLRNVVGQLLRRYESLKDYGRSAYSAFDLAQGHLLHKEDKVFLDRMLEIIHGNILDTSLSTQFIADRMGMSLPNFYRRLGGVTDRTPACIIREYRLGLAEQLLVTTRLSIDEIIYKSGFSNRSTFFRGFVLRFGCTPKVYREQKVSEAMETDAGPGTEAGVEAETT</sequence>
<evidence type="ECO:0000256" key="5">
    <source>
        <dbReference type="PROSITE-ProRule" id="PRU00169"/>
    </source>
</evidence>
<dbReference type="Gene3D" id="3.40.50.2300">
    <property type="match status" value="1"/>
</dbReference>
<evidence type="ECO:0000256" key="1">
    <source>
        <dbReference type="ARBA" id="ARBA00022553"/>
    </source>
</evidence>
<dbReference type="SUPFAM" id="SSF46689">
    <property type="entry name" value="Homeodomain-like"/>
    <property type="match status" value="1"/>
</dbReference>
<evidence type="ECO:0000256" key="6">
    <source>
        <dbReference type="SAM" id="MobiDB-lite"/>
    </source>
</evidence>
<dbReference type="PROSITE" id="PS01124">
    <property type="entry name" value="HTH_ARAC_FAMILY_2"/>
    <property type="match status" value="1"/>
</dbReference>
<feature type="modified residue" description="4-aspartylphosphate" evidence="5">
    <location>
        <position position="1154"/>
    </location>
</feature>
<gene>
    <name evidence="10" type="ORF">F2S36_00700</name>
</gene>
<dbReference type="Gene3D" id="1.10.10.60">
    <property type="entry name" value="Homeodomain-like"/>
    <property type="match status" value="1"/>
</dbReference>
<feature type="region of interest" description="Disordered" evidence="6">
    <location>
        <begin position="1352"/>
        <end position="1372"/>
    </location>
</feature>
<evidence type="ECO:0000256" key="4">
    <source>
        <dbReference type="ARBA" id="ARBA00023163"/>
    </source>
</evidence>
<evidence type="ECO:0000259" key="8">
    <source>
        <dbReference type="PROSITE" id="PS50109"/>
    </source>
</evidence>
<dbReference type="InterPro" id="IPR009057">
    <property type="entry name" value="Homeodomain-like_sf"/>
</dbReference>
<dbReference type="Pfam" id="PF07494">
    <property type="entry name" value="Reg_prop"/>
    <property type="match status" value="1"/>
</dbReference>
<dbReference type="Pfam" id="PF12833">
    <property type="entry name" value="HTH_18"/>
    <property type="match status" value="1"/>
</dbReference>
<dbReference type="Proteomes" id="UP000323119">
    <property type="component" value="Unassembled WGS sequence"/>
</dbReference>
<keyword evidence="3" id="KW-0238">DNA-binding</keyword>
<keyword evidence="4" id="KW-0804">Transcription</keyword>
<organism evidence="10 11">
    <name type="scientific">Alistipes onderdonkii</name>
    <dbReference type="NCBI Taxonomy" id="328813"/>
    <lineage>
        <taxon>Bacteria</taxon>
        <taxon>Pseudomonadati</taxon>
        <taxon>Bacteroidota</taxon>
        <taxon>Bacteroidia</taxon>
        <taxon>Bacteroidales</taxon>
        <taxon>Rikenellaceae</taxon>
        <taxon>Alistipes</taxon>
    </lineage>
</organism>
<dbReference type="Gene3D" id="2.130.10.10">
    <property type="entry name" value="YVTN repeat-like/Quinoprotein amine dehydrogenase"/>
    <property type="match status" value="2"/>
</dbReference>
<accession>A0A9P3ZM11</accession>
<evidence type="ECO:0000259" key="7">
    <source>
        <dbReference type="PROSITE" id="PS01124"/>
    </source>
</evidence>
<dbReference type="PANTHER" id="PTHR43547:SF2">
    <property type="entry name" value="HYBRID SIGNAL TRANSDUCTION HISTIDINE KINASE C"/>
    <property type="match status" value="1"/>
</dbReference>
<dbReference type="PROSITE" id="PS00041">
    <property type="entry name" value="HTH_ARAC_FAMILY_1"/>
    <property type="match status" value="1"/>
</dbReference>
<dbReference type="GO" id="GO:0043565">
    <property type="term" value="F:sequence-specific DNA binding"/>
    <property type="evidence" value="ECO:0007669"/>
    <property type="project" value="InterPro"/>
</dbReference>
<evidence type="ECO:0000256" key="3">
    <source>
        <dbReference type="ARBA" id="ARBA00023125"/>
    </source>
</evidence>
<dbReference type="SUPFAM" id="SSF55874">
    <property type="entry name" value="ATPase domain of HSP90 chaperone/DNA topoisomerase II/histidine kinase"/>
    <property type="match status" value="1"/>
</dbReference>
<evidence type="ECO:0000259" key="9">
    <source>
        <dbReference type="PROSITE" id="PS50110"/>
    </source>
</evidence>
<dbReference type="Pfam" id="PF02518">
    <property type="entry name" value="HATPase_c"/>
    <property type="match status" value="1"/>
</dbReference>
<dbReference type="InterPro" id="IPR005467">
    <property type="entry name" value="His_kinase_dom"/>
</dbReference>
<dbReference type="GO" id="GO:0000155">
    <property type="term" value="F:phosphorelay sensor kinase activity"/>
    <property type="evidence" value="ECO:0007669"/>
    <property type="project" value="TreeGrafter"/>
</dbReference>
<proteinExistence type="predicted"/>
<dbReference type="PANTHER" id="PTHR43547">
    <property type="entry name" value="TWO-COMPONENT HISTIDINE KINASE"/>
    <property type="match status" value="1"/>
</dbReference>
<dbReference type="PROSITE" id="PS50110">
    <property type="entry name" value="RESPONSE_REGULATORY"/>
    <property type="match status" value="1"/>
</dbReference>
<dbReference type="InterPro" id="IPR015943">
    <property type="entry name" value="WD40/YVTN_repeat-like_dom_sf"/>
</dbReference>
<dbReference type="InterPro" id="IPR013783">
    <property type="entry name" value="Ig-like_fold"/>
</dbReference>
<dbReference type="InterPro" id="IPR001789">
    <property type="entry name" value="Sig_transdc_resp-reg_receiver"/>
</dbReference>
<feature type="domain" description="HTH araC/xylS-type" evidence="7">
    <location>
        <begin position="1250"/>
        <end position="1349"/>
    </location>
</feature>
<dbReference type="InterPro" id="IPR011110">
    <property type="entry name" value="Reg_prop"/>
</dbReference>
<comment type="caution">
    <text evidence="10">The sequence shown here is derived from an EMBL/GenBank/DDBJ whole genome shotgun (WGS) entry which is preliminary data.</text>
</comment>
<dbReference type="InterPro" id="IPR003594">
    <property type="entry name" value="HATPase_dom"/>
</dbReference>
<evidence type="ECO:0000256" key="2">
    <source>
        <dbReference type="ARBA" id="ARBA00023015"/>
    </source>
</evidence>
<dbReference type="Gene3D" id="2.60.40.10">
    <property type="entry name" value="Immunoglobulins"/>
    <property type="match status" value="1"/>
</dbReference>
<dbReference type="PROSITE" id="PS50109">
    <property type="entry name" value="HIS_KIN"/>
    <property type="match status" value="1"/>
</dbReference>